<name>A0A6J4UPM9_9BACT</name>
<sequence>MESAPNGNESSVPCTARGWRRITEASAVRSMWSPHRAIHGPV</sequence>
<dbReference type="EMBL" id="CADCWL010000054">
    <property type="protein sequence ID" value="CAA9556279.1"/>
    <property type="molecule type" value="Genomic_DNA"/>
</dbReference>
<protein>
    <submittedName>
        <fullName evidence="1">Uncharacterized protein</fullName>
    </submittedName>
</protein>
<organism evidence="1">
    <name type="scientific">uncultured Thermomicrobiales bacterium</name>
    <dbReference type="NCBI Taxonomy" id="1645740"/>
    <lineage>
        <taxon>Bacteria</taxon>
        <taxon>Pseudomonadati</taxon>
        <taxon>Thermomicrobiota</taxon>
        <taxon>Thermomicrobia</taxon>
        <taxon>Thermomicrobiales</taxon>
        <taxon>environmental samples</taxon>
    </lineage>
</organism>
<gene>
    <name evidence="1" type="ORF">AVDCRST_MAG19-1243</name>
</gene>
<accession>A0A6J4UPM9</accession>
<reference evidence="1" key="1">
    <citation type="submission" date="2020-02" db="EMBL/GenBank/DDBJ databases">
        <authorList>
            <person name="Meier V. D."/>
        </authorList>
    </citation>
    <scope>NUCLEOTIDE SEQUENCE</scope>
    <source>
        <strain evidence="1">AVDCRST_MAG19</strain>
    </source>
</reference>
<evidence type="ECO:0000313" key="1">
    <source>
        <dbReference type="EMBL" id="CAA9556279.1"/>
    </source>
</evidence>
<proteinExistence type="predicted"/>
<dbReference type="AlphaFoldDB" id="A0A6J4UPM9"/>